<keyword evidence="2" id="KW-1185">Reference proteome</keyword>
<sequence length="93" mass="10781">MVKNGYIVPTADMIPGTFIDGWSFKESYFIDDHKRYYHKLARELYCWLIGSALNAINMEMAETTDFQKLSKHVLDEVVTCFTTTTLPYCRGKT</sequence>
<dbReference type="Proteomes" id="UP001165063">
    <property type="component" value="Unassembled WGS sequence"/>
</dbReference>
<comment type="caution">
    <text evidence="1">The sequence shown here is derived from an EMBL/GenBank/DDBJ whole genome shotgun (WGS) entry which is preliminary data.</text>
</comment>
<accession>A0A9W6YY57</accession>
<reference evidence="1" key="1">
    <citation type="submission" date="2023-04" db="EMBL/GenBank/DDBJ databases">
        <title>Ambrosiozyma monospora NBRC 1965.</title>
        <authorList>
            <person name="Ichikawa N."/>
            <person name="Sato H."/>
            <person name="Tonouchi N."/>
        </authorList>
    </citation>
    <scope>NUCLEOTIDE SEQUENCE</scope>
    <source>
        <strain evidence="1">NBRC 1965</strain>
    </source>
</reference>
<protein>
    <submittedName>
        <fullName evidence="1">Unnamed protein product</fullName>
    </submittedName>
</protein>
<evidence type="ECO:0000313" key="1">
    <source>
        <dbReference type="EMBL" id="GMG37197.1"/>
    </source>
</evidence>
<organism evidence="1 2">
    <name type="scientific">Ambrosiozyma monospora</name>
    <name type="common">Yeast</name>
    <name type="synonym">Endomycopsis monosporus</name>
    <dbReference type="NCBI Taxonomy" id="43982"/>
    <lineage>
        <taxon>Eukaryota</taxon>
        <taxon>Fungi</taxon>
        <taxon>Dikarya</taxon>
        <taxon>Ascomycota</taxon>
        <taxon>Saccharomycotina</taxon>
        <taxon>Pichiomycetes</taxon>
        <taxon>Pichiales</taxon>
        <taxon>Pichiaceae</taxon>
        <taxon>Ambrosiozyma</taxon>
    </lineage>
</organism>
<dbReference type="AlphaFoldDB" id="A0A9W6YY57"/>
<evidence type="ECO:0000313" key="2">
    <source>
        <dbReference type="Proteomes" id="UP001165063"/>
    </source>
</evidence>
<proteinExistence type="predicted"/>
<dbReference type="EMBL" id="BSXU01002401">
    <property type="protein sequence ID" value="GMG37197.1"/>
    <property type="molecule type" value="Genomic_DNA"/>
</dbReference>
<name>A0A9W6YY57_AMBMO</name>
<gene>
    <name evidence="1" type="ORF">Amon01_000477000</name>
</gene>